<comment type="caution">
    <text evidence="8">The sequence shown here is derived from an EMBL/GenBank/DDBJ whole genome shotgun (WGS) entry which is preliminary data.</text>
</comment>
<dbReference type="InterPro" id="IPR050131">
    <property type="entry name" value="Peptidase_S8_subtilisin-like"/>
</dbReference>
<dbReference type="PROSITE" id="PS00138">
    <property type="entry name" value="SUBTILASE_SER"/>
    <property type="match status" value="1"/>
</dbReference>
<feature type="signal peptide" evidence="6">
    <location>
        <begin position="1"/>
        <end position="22"/>
    </location>
</feature>
<dbReference type="InterPro" id="IPR023828">
    <property type="entry name" value="Peptidase_S8_Ser-AS"/>
</dbReference>
<dbReference type="GO" id="GO:0005975">
    <property type="term" value="P:carbohydrate metabolic process"/>
    <property type="evidence" value="ECO:0007669"/>
    <property type="project" value="UniProtKB-ARBA"/>
</dbReference>
<dbReference type="SUPFAM" id="SSF52743">
    <property type="entry name" value="Subtilisin-like"/>
    <property type="match status" value="1"/>
</dbReference>
<evidence type="ECO:0000256" key="2">
    <source>
        <dbReference type="ARBA" id="ARBA00022670"/>
    </source>
</evidence>
<evidence type="ECO:0000313" key="9">
    <source>
        <dbReference type="Proteomes" id="UP000294901"/>
    </source>
</evidence>
<dbReference type="Gene3D" id="3.40.50.200">
    <property type="entry name" value="Peptidase S8/S53 domain"/>
    <property type="match status" value="1"/>
</dbReference>
<dbReference type="EMBL" id="SNWR01000001">
    <property type="protein sequence ID" value="TDO38716.1"/>
    <property type="molecule type" value="Genomic_DNA"/>
</dbReference>
<feature type="domain" description="Peptidase S8/S53" evidence="7">
    <location>
        <begin position="46"/>
        <end position="271"/>
    </location>
</feature>
<evidence type="ECO:0000259" key="7">
    <source>
        <dbReference type="Pfam" id="PF00082"/>
    </source>
</evidence>
<keyword evidence="3 5" id="KW-0378">Hydrolase</keyword>
<protein>
    <submittedName>
        <fullName evidence="8">Subtilisin family serine protease</fullName>
    </submittedName>
</protein>
<dbReference type="PANTHER" id="PTHR43806">
    <property type="entry name" value="PEPTIDASE S8"/>
    <property type="match status" value="1"/>
</dbReference>
<keyword evidence="6" id="KW-0732">Signal</keyword>
<sequence length="434" mass="43948">MRTLLAGLVAAGSMLVGAPAEAAVAQPGLAQARVTEAWKATRGASRVIVAVVDTGVSPLPDLAGRLLPGRDFVNHDDNAADDNGHGTMAATVVAAAAGNRAGVDGVCGNCRILPVKVLNAKGGGSYTDIALGIRYAADRGAAVISLSLGGADDSPLLRDAVAYAESKGALVVAAAGNSGVSVAHYPAAIPGVLAVGGVTATGARYSWSNHGSWVGVTAPGCNPAQGPSGAIGQYCGTSSATPFVAGVAALLASTDPAPTAARIRTALISTRSRPSGRVDAAAALRALPYDGDVTRPAAAFGALRSIMRGRVTIPATAADQHGVSRVQLFAGGRLIATDTTAPYSFTWQSAPRTGLVPLELRAYDRKGNLTVVRRNVRADNTAPTLRLVRKGRTFTARAADQSGVARLELVVNGRVTARTAAASASSRCPDEHVR</sequence>
<dbReference type="InterPro" id="IPR036852">
    <property type="entry name" value="Peptidase_S8/S53_dom_sf"/>
</dbReference>
<keyword evidence="9" id="KW-1185">Reference proteome</keyword>
<dbReference type="InterPro" id="IPR000209">
    <property type="entry name" value="Peptidase_S8/S53_dom"/>
</dbReference>
<evidence type="ECO:0000256" key="5">
    <source>
        <dbReference type="PROSITE-ProRule" id="PRU01240"/>
    </source>
</evidence>
<evidence type="ECO:0000256" key="4">
    <source>
        <dbReference type="ARBA" id="ARBA00022825"/>
    </source>
</evidence>
<dbReference type="PANTHER" id="PTHR43806:SF11">
    <property type="entry name" value="CEREVISIN-RELATED"/>
    <property type="match status" value="1"/>
</dbReference>
<dbReference type="PRINTS" id="PR00723">
    <property type="entry name" value="SUBTILISIN"/>
</dbReference>
<evidence type="ECO:0000313" key="8">
    <source>
        <dbReference type="EMBL" id="TDO38716.1"/>
    </source>
</evidence>
<dbReference type="RefSeq" id="WP_133873153.1">
    <property type="nucleotide sequence ID" value="NZ_BOMD01000018.1"/>
</dbReference>
<evidence type="ECO:0000256" key="1">
    <source>
        <dbReference type="ARBA" id="ARBA00011073"/>
    </source>
</evidence>
<feature type="active site" description="Charge relay system" evidence="5">
    <location>
        <position position="238"/>
    </location>
</feature>
<organism evidence="8 9">
    <name type="scientific">Paractinoplanes brasiliensis</name>
    <dbReference type="NCBI Taxonomy" id="52695"/>
    <lineage>
        <taxon>Bacteria</taxon>
        <taxon>Bacillati</taxon>
        <taxon>Actinomycetota</taxon>
        <taxon>Actinomycetes</taxon>
        <taxon>Micromonosporales</taxon>
        <taxon>Micromonosporaceae</taxon>
        <taxon>Paractinoplanes</taxon>
    </lineage>
</organism>
<comment type="similarity">
    <text evidence="1 5">Belongs to the peptidase S8 family.</text>
</comment>
<dbReference type="OrthoDB" id="5240330at2"/>
<dbReference type="GO" id="GO:0004252">
    <property type="term" value="F:serine-type endopeptidase activity"/>
    <property type="evidence" value="ECO:0007669"/>
    <property type="project" value="UniProtKB-UniRule"/>
</dbReference>
<dbReference type="Pfam" id="PF00082">
    <property type="entry name" value="Peptidase_S8"/>
    <property type="match status" value="1"/>
</dbReference>
<feature type="chain" id="PRO_5020578526" evidence="6">
    <location>
        <begin position="23"/>
        <end position="434"/>
    </location>
</feature>
<keyword evidence="2 5" id="KW-0645">Protease</keyword>
<dbReference type="InterPro" id="IPR013783">
    <property type="entry name" value="Ig-like_fold"/>
</dbReference>
<dbReference type="PROSITE" id="PS51892">
    <property type="entry name" value="SUBTILASE"/>
    <property type="match status" value="1"/>
</dbReference>
<accession>A0A4R6JUG5</accession>
<keyword evidence="4 5" id="KW-0720">Serine protease</keyword>
<dbReference type="Pfam" id="PF17957">
    <property type="entry name" value="Big_7"/>
    <property type="match status" value="1"/>
</dbReference>
<feature type="active site" description="Charge relay system" evidence="5">
    <location>
        <position position="85"/>
    </location>
</feature>
<name>A0A4R6JUG5_9ACTN</name>
<dbReference type="Gene3D" id="2.60.40.10">
    <property type="entry name" value="Immunoglobulins"/>
    <property type="match status" value="1"/>
</dbReference>
<proteinExistence type="inferred from homology"/>
<dbReference type="InterPro" id="IPR015500">
    <property type="entry name" value="Peptidase_S8_subtilisin-rel"/>
</dbReference>
<feature type="active site" description="Charge relay system" evidence="5">
    <location>
        <position position="53"/>
    </location>
</feature>
<gene>
    <name evidence="8" type="ORF">C8E87_2377</name>
</gene>
<evidence type="ECO:0000256" key="3">
    <source>
        <dbReference type="ARBA" id="ARBA00022801"/>
    </source>
</evidence>
<evidence type="ECO:0000256" key="6">
    <source>
        <dbReference type="SAM" id="SignalP"/>
    </source>
</evidence>
<dbReference type="GO" id="GO:0006508">
    <property type="term" value="P:proteolysis"/>
    <property type="evidence" value="ECO:0007669"/>
    <property type="project" value="UniProtKB-KW"/>
</dbReference>
<dbReference type="AlphaFoldDB" id="A0A4R6JUG5"/>
<reference evidence="8 9" key="1">
    <citation type="submission" date="2019-03" db="EMBL/GenBank/DDBJ databases">
        <title>Sequencing the genomes of 1000 actinobacteria strains.</title>
        <authorList>
            <person name="Klenk H.-P."/>
        </authorList>
    </citation>
    <scope>NUCLEOTIDE SEQUENCE [LARGE SCALE GENOMIC DNA]</scope>
    <source>
        <strain evidence="8 9">DSM 43805</strain>
    </source>
</reference>
<dbReference type="Proteomes" id="UP000294901">
    <property type="component" value="Unassembled WGS sequence"/>
</dbReference>